<organism evidence="1 2">
    <name type="scientific">Diversispora eburnea</name>
    <dbReference type="NCBI Taxonomy" id="1213867"/>
    <lineage>
        <taxon>Eukaryota</taxon>
        <taxon>Fungi</taxon>
        <taxon>Fungi incertae sedis</taxon>
        <taxon>Mucoromycota</taxon>
        <taxon>Glomeromycotina</taxon>
        <taxon>Glomeromycetes</taxon>
        <taxon>Diversisporales</taxon>
        <taxon>Diversisporaceae</taxon>
        <taxon>Diversispora</taxon>
    </lineage>
</organism>
<dbReference type="OrthoDB" id="2435317at2759"/>
<sequence length="105" mass="12387">ISSSDTITEARRYARFYELGGECLEKPIYKRNRISQEELDQLQRFLNDKNNIIMSSYKTDAKTGLPVKYLKDTKEALWEKFSQQLPNGVKCLTFLTFMKGKQYIY</sequence>
<reference evidence="1" key="1">
    <citation type="submission" date="2021-06" db="EMBL/GenBank/DDBJ databases">
        <authorList>
            <person name="Kallberg Y."/>
            <person name="Tangrot J."/>
            <person name="Rosling A."/>
        </authorList>
    </citation>
    <scope>NUCLEOTIDE SEQUENCE</scope>
    <source>
        <strain evidence="1">AZ414A</strain>
    </source>
</reference>
<feature type="non-terminal residue" evidence="1">
    <location>
        <position position="1"/>
    </location>
</feature>
<dbReference type="EMBL" id="CAJVPK010000503">
    <property type="protein sequence ID" value="CAG8519076.1"/>
    <property type="molecule type" value="Genomic_DNA"/>
</dbReference>
<protein>
    <submittedName>
        <fullName evidence="1">11525_t:CDS:1</fullName>
    </submittedName>
</protein>
<keyword evidence="2" id="KW-1185">Reference proteome</keyword>
<proteinExistence type="predicted"/>
<evidence type="ECO:0000313" key="2">
    <source>
        <dbReference type="Proteomes" id="UP000789706"/>
    </source>
</evidence>
<dbReference type="AlphaFoldDB" id="A0A9N9FA50"/>
<dbReference type="Proteomes" id="UP000789706">
    <property type="component" value="Unassembled WGS sequence"/>
</dbReference>
<accession>A0A9N9FA50</accession>
<comment type="caution">
    <text evidence="1">The sequence shown here is derived from an EMBL/GenBank/DDBJ whole genome shotgun (WGS) entry which is preliminary data.</text>
</comment>
<name>A0A9N9FA50_9GLOM</name>
<evidence type="ECO:0000313" key="1">
    <source>
        <dbReference type="EMBL" id="CAG8519076.1"/>
    </source>
</evidence>
<gene>
    <name evidence="1" type="ORF">DEBURN_LOCUS5566</name>
</gene>